<name>A0A8S3F3C7_9BILA</name>
<feature type="non-terminal residue" evidence="1">
    <location>
        <position position="1"/>
    </location>
</feature>
<dbReference type="Proteomes" id="UP000676336">
    <property type="component" value="Unassembled WGS sequence"/>
</dbReference>
<dbReference type="EMBL" id="CAJOBI010247977">
    <property type="protein sequence ID" value="CAF5098870.1"/>
    <property type="molecule type" value="Genomic_DNA"/>
</dbReference>
<gene>
    <name evidence="1" type="ORF">SMN809_LOCUS61573</name>
</gene>
<reference evidence="1" key="1">
    <citation type="submission" date="2021-02" db="EMBL/GenBank/DDBJ databases">
        <authorList>
            <person name="Nowell W R."/>
        </authorList>
    </citation>
    <scope>NUCLEOTIDE SEQUENCE</scope>
</reference>
<evidence type="ECO:0000313" key="2">
    <source>
        <dbReference type="Proteomes" id="UP000676336"/>
    </source>
</evidence>
<proteinExistence type="predicted"/>
<sequence length="43" mass="4340">NDDDEAAPSAPPATVVSTPEVVFANSALNDDELPVAVKFPGGD</sequence>
<protein>
    <submittedName>
        <fullName evidence="1">Uncharacterized protein</fullName>
    </submittedName>
</protein>
<organism evidence="1 2">
    <name type="scientific">Rotaria magnacalcarata</name>
    <dbReference type="NCBI Taxonomy" id="392030"/>
    <lineage>
        <taxon>Eukaryota</taxon>
        <taxon>Metazoa</taxon>
        <taxon>Spiralia</taxon>
        <taxon>Gnathifera</taxon>
        <taxon>Rotifera</taxon>
        <taxon>Eurotatoria</taxon>
        <taxon>Bdelloidea</taxon>
        <taxon>Philodinida</taxon>
        <taxon>Philodinidae</taxon>
        <taxon>Rotaria</taxon>
    </lineage>
</organism>
<comment type="caution">
    <text evidence="1">The sequence shown here is derived from an EMBL/GenBank/DDBJ whole genome shotgun (WGS) entry which is preliminary data.</text>
</comment>
<accession>A0A8S3F3C7</accession>
<evidence type="ECO:0000313" key="1">
    <source>
        <dbReference type="EMBL" id="CAF5098870.1"/>
    </source>
</evidence>
<dbReference type="AlphaFoldDB" id="A0A8S3F3C7"/>